<dbReference type="GO" id="GO:0003755">
    <property type="term" value="F:peptidyl-prolyl cis-trans isomerase activity"/>
    <property type="evidence" value="ECO:0007669"/>
    <property type="project" value="UniProtKB-KW"/>
</dbReference>
<reference evidence="8 9" key="1">
    <citation type="submission" date="2019-11" db="EMBL/GenBank/DDBJ databases">
        <title>Genome sequences of 17 halophilic strains isolated from different environments.</title>
        <authorList>
            <person name="Furrow R.E."/>
        </authorList>
    </citation>
    <scope>NUCLEOTIDE SEQUENCE [LARGE SCALE GENOMIC DNA]</scope>
    <source>
        <strain evidence="8 9">22514_16_FS</strain>
    </source>
</reference>
<gene>
    <name evidence="8" type="ORF">GLW05_04610</name>
</gene>
<evidence type="ECO:0000313" key="8">
    <source>
        <dbReference type="EMBL" id="MYL32875.1"/>
    </source>
</evidence>
<feature type="compositionally biased region" description="Basic and acidic residues" evidence="6">
    <location>
        <begin position="225"/>
        <end position="247"/>
    </location>
</feature>
<dbReference type="PANTHER" id="PTHR47245">
    <property type="entry name" value="PEPTIDYLPROLYL ISOMERASE"/>
    <property type="match status" value="1"/>
</dbReference>
<comment type="catalytic activity">
    <reaction evidence="1">
        <text>[protein]-peptidylproline (omega=180) = [protein]-peptidylproline (omega=0)</text>
        <dbReference type="Rhea" id="RHEA:16237"/>
        <dbReference type="Rhea" id="RHEA-COMP:10747"/>
        <dbReference type="Rhea" id="RHEA-COMP:10748"/>
        <dbReference type="ChEBI" id="CHEBI:83833"/>
        <dbReference type="ChEBI" id="CHEBI:83834"/>
        <dbReference type="EC" id="5.2.1.8"/>
    </reaction>
</comment>
<keyword evidence="5" id="KW-0413">Isomerase</keyword>
<dbReference type="SUPFAM" id="SSF109998">
    <property type="entry name" value="Triger factor/SurA peptide-binding domain-like"/>
    <property type="match status" value="1"/>
</dbReference>
<comment type="caution">
    <text evidence="8">The sequence shown here is derived from an EMBL/GenBank/DDBJ whole genome shotgun (WGS) entry which is preliminary data.</text>
</comment>
<evidence type="ECO:0000256" key="4">
    <source>
        <dbReference type="ARBA" id="ARBA00023110"/>
    </source>
</evidence>
<evidence type="ECO:0000256" key="1">
    <source>
        <dbReference type="ARBA" id="ARBA00000971"/>
    </source>
</evidence>
<proteinExistence type="predicted"/>
<dbReference type="PROSITE" id="PS51257">
    <property type="entry name" value="PROKAR_LIPOPROTEIN"/>
    <property type="match status" value="1"/>
</dbReference>
<protein>
    <recommendedName>
        <fullName evidence="2">peptidylprolyl isomerase</fullName>
        <ecNumber evidence="2">5.2.1.8</ecNumber>
    </recommendedName>
</protein>
<feature type="region of interest" description="Disordered" evidence="6">
    <location>
        <begin position="223"/>
        <end position="247"/>
    </location>
</feature>
<evidence type="ECO:0000256" key="6">
    <source>
        <dbReference type="SAM" id="MobiDB-lite"/>
    </source>
</evidence>
<sequence>MFFVTFKKKLTAMLFGLVLAIGLAACGNGESGDNANSDKNNDEKQEDKSDKSTKDDSSNESDGGDSKSKSANTDIKESGDVAAVVNGEEIPMKKFNDQLMSQANQMSQSGQELKESQVKQLKSSIMQQLINTELILQKAEENDITASEDKVKKQFNQIKEQNGDNFQKLLEQNDLTEEELKNNIKKNLKIQQFIDKNTEEVEVTEKELKAEYDKMKQQYEAMNKQSDKEMEVPKFEDAKKKLKDSVKKKKENEQVTKLLKELKKNSEIEKKVNV</sequence>
<dbReference type="Pfam" id="PF13624">
    <property type="entry name" value="SurA_N_3"/>
    <property type="match status" value="1"/>
</dbReference>
<evidence type="ECO:0000256" key="3">
    <source>
        <dbReference type="ARBA" id="ARBA00022729"/>
    </source>
</evidence>
<organism evidence="8 9">
    <name type="scientific">Pontibacillus yanchengensis</name>
    <dbReference type="NCBI Taxonomy" id="462910"/>
    <lineage>
        <taxon>Bacteria</taxon>
        <taxon>Bacillati</taxon>
        <taxon>Bacillota</taxon>
        <taxon>Bacilli</taxon>
        <taxon>Bacillales</taxon>
        <taxon>Bacillaceae</taxon>
        <taxon>Pontibacillus</taxon>
    </lineage>
</organism>
<dbReference type="InterPro" id="IPR050245">
    <property type="entry name" value="PrsA_foldase"/>
</dbReference>
<accession>A0A6I4ZRP1</accession>
<feature type="compositionally biased region" description="Basic and acidic residues" evidence="6">
    <location>
        <begin position="64"/>
        <end position="79"/>
    </location>
</feature>
<feature type="compositionally biased region" description="Basic and acidic residues" evidence="6">
    <location>
        <begin position="39"/>
        <end position="57"/>
    </location>
</feature>
<evidence type="ECO:0000256" key="2">
    <source>
        <dbReference type="ARBA" id="ARBA00013194"/>
    </source>
</evidence>
<keyword evidence="3 7" id="KW-0732">Signal</keyword>
<dbReference type="EMBL" id="WMEQ01000002">
    <property type="protein sequence ID" value="MYL32875.1"/>
    <property type="molecule type" value="Genomic_DNA"/>
</dbReference>
<dbReference type="Gene3D" id="1.10.4030.10">
    <property type="entry name" value="Porin chaperone SurA, peptide-binding domain"/>
    <property type="match status" value="1"/>
</dbReference>
<dbReference type="InterPro" id="IPR027304">
    <property type="entry name" value="Trigger_fact/SurA_dom_sf"/>
</dbReference>
<feature type="chain" id="PRO_5039144146" description="peptidylprolyl isomerase" evidence="7">
    <location>
        <begin position="25"/>
        <end position="274"/>
    </location>
</feature>
<dbReference type="AlphaFoldDB" id="A0A6I4ZRP1"/>
<evidence type="ECO:0000313" key="9">
    <source>
        <dbReference type="Proteomes" id="UP000468638"/>
    </source>
</evidence>
<feature type="signal peptide" evidence="7">
    <location>
        <begin position="1"/>
        <end position="24"/>
    </location>
</feature>
<dbReference type="PANTHER" id="PTHR47245:SF1">
    <property type="entry name" value="FOLDASE PROTEIN PRSA"/>
    <property type="match status" value="1"/>
</dbReference>
<keyword evidence="4" id="KW-0697">Rotamase</keyword>
<evidence type="ECO:0000256" key="5">
    <source>
        <dbReference type="ARBA" id="ARBA00023235"/>
    </source>
</evidence>
<dbReference type="Proteomes" id="UP000468638">
    <property type="component" value="Unassembled WGS sequence"/>
</dbReference>
<feature type="region of interest" description="Disordered" evidence="6">
    <location>
        <begin position="29"/>
        <end position="83"/>
    </location>
</feature>
<dbReference type="EC" id="5.2.1.8" evidence="2"/>
<name>A0A6I4ZRP1_9BACI</name>
<evidence type="ECO:0000256" key="7">
    <source>
        <dbReference type="SAM" id="SignalP"/>
    </source>
</evidence>